<proteinExistence type="predicted"/>
<dbReference type="Proteomes" id="UP001610446">
    <property type="component" value="Unassembled WGS sequence"/>
</dbReference>
<evidence type="ECO:0000313" key="3">
    <source>
        <dbReference type="Proteomes" id="UP001610446"/>
    </source>
</evidence>
<keyword evidence="1" id="KW-0732">Signal</keyword>
<evidence type="ECO:0000313" key="2">
    <source>
        <dbReference type="EMBL" id="KAL2830108.1"/>
    </source>
</evidence>
<dbReference type="PANTHER" id="PTHR35605">
    <property type="entry name" value="ECP2 EFFECTOR PROTEIN DOMAIN-CONTAINING PROTEIN-RELATED"/>
    <property type="match status" value="1"/>
</dbReference>
<evidence type="ECO:0000256" key="1">
    <source>
        <dbReference type="SAM" id="SignalP"/>
    </source>
</evidence>
<dbReference type="EMBL" id="JBFXLU010000315">
    <property type="protein sequence ID" value="KAL2830108.1"/>
    <property type="molecule type" value="Genomic_DNA"/>
</dbReference>
<reference evidence="2 3" key="1">
    <citation type="submission" date="2024-07" db="EMBL/GenBank/DDBJ databases">
        <title>Section-level genome sequencing and comparative genomics of Aspergillus sections Usti and Cavernicolus.</title>
        <authorList>
            <consortium name="Lawrence Berkeley National Laboratory"/>
            <person name="Nybo J.L."/>
            <person name="Vesth T.C."/>
            <person name="Theobald S."/>
            <person name="Frisvad J.C."/>
            <person name="Larsen T.O."/>
            <person name="Kjaerboelling I."/>
            <person name="Rothschild-Mancinelli K."/>
            <person name="Lyhne E.K."/>
            <person name="Kogle M.E."/>
            <person name="Barry K."/>
            <person name="Clum A."/>
            <person name="Na H."/>
            <person name="Ledsgaard L."/>
            <person name="Lin J."/>
            <person name="Lipzen A."/>
            <person name="Kuo A."/>
            <person name="Riley R."/>
            <person name="Mondo S."/>
            <person name="Labutti K."/>
            <person name="Haridas S."/>
            <person name="Pangalinan J."/>
            <person name="Salamov A.A."/>
            <person name="Simmons B.A."/>
            <person name="Magnuson J.K."/>
            <person name="Chen J."/>
            <person name="Drula E."/>
            <person name="Henrissat B."/>
            <person name="Wiebenga A."/>
            <person name="Lubbers R.J."/>
            <person name="Gomes A.C."/>
            <person name="Makela M.R."/>
            <person name="Stajich J."/>
            <person name="Grigoriev I.V."/>
            <person name="Mortensen U.H."/>
            <person name="De Vries R.P."/>
            <person name="Baker S.E."/>
            <person name="Andersen M.R."/>
        </authorList>
    </citation>
    <scope>NUCLEOTIDE SEQUENCE [LARGE SCALE GENOMIC DNA]</scope>
    <source>
        <strain evidence="2 3">CBS 123904</strain>
    </source>
</reference>
<feature type="chain" id="PRO_5047090538" evidence="1">
    <location>
        <begin position="19"/>
        <end position="203"/>
    </location>
</feature>
<feature type="signal peptide" evidence="1">
    <location>
        <begin position="1"/>
        <end position="18"/>
    </location>
</feature>
<keyword evidence="3" id="KW-1185">Reference proteome</keyword>
<protein>
    <submittedName>
        <fullName evidence="2">Uncharacterized protein</fullName>
    </submittedName>
</protein>
<dbReference type="PANTHER" id="PTHR35605:SF1">
    <property type="entry name" value="ECP2 EFFECTOR PROTEIN DOMAIN-CONTAINING PROTEIN-RELATED"/>
    <property type="match status" value="1"/>
</dbReference>
<sequence length="203" mass="22533">MKFVGLAIWLSFTLVATAFPTGSDDSALDNPASDTLADIAWVDDEDYKEDLEDDDDSDFDFEDNYSDTADLSTTSTSPANTLIKAARTLEKRHTVRCTVGEITDPWRVYDGINSLRKKKGTPHARARTCVRSWCKKGTSIGWCNDSFEVRDLPSYNNIADGIHAIWSECVKKEGVSLVGGVSGEVDHPDLWRAIVHNTWGCDH</sequence>
<organism evidence="2 3">
    <name type="scientific">Aspergillus pseudoustus</name>
    <dbReference type="NCBI Taxonomy" id="1810923"/>
    <lineage>
        <taxon>Eukaryota</taxon>
        <taxon>Fungi</taxon>
        <taxon>Dikarya</taxon>
        <taxon>Ascomycota</taxon>
        <taxon>Pezizomycotina</taxon>
        <taxon>Eurotiomycetes</taxon>
        <taxon>Eurotiomycetidae</taxon>
        <taxon>Eurotiales</taxon>
        <taxon>Aspergillaceae</taxon>
        <taxon>Aspergillus</taxon>
        <taxon>Aspergillus subgen. Nidulantes</taxon>
    </lineage>
</organism>
<accession>A0ABR4IQS4</accession>
<comment type="caution">
    <text evidence="2">The sequence shown here is derived from an EMBL/GenBank/DDBJ whole genome shotgun (WGS) entry which is preliminary data.</text>
</comment>
<name>A0ABR4IQS4_9EURO</name>
<gene>
    <name evidence="2" type="ORF">BJY01DRAFT_254788</name>
</gene>